<feature type="coiled-coil region" evidence="1">
    <location>
        <begin position="1001"/>
        <end position="1084"/>
    </location>
</feature>
<keyword evidence="1" id="KW-0175">Coiled coil</keyword>
<feature type="compositionally biased region" description="Polar residues" evidence="2">
    <location>
        <begin position="72"/>
        <end position="83"/>
    </location>
</feature>
<feature type="compositionally biased region" description="Acidic residues" evidence="2">
    <location>
        <begin position="802"/>
        <end position="818"/>
    </location>
</feature>
<dbReference type="RefSeq" id="XP_065663751.1">
    <property type="nucleotide sequence ID" value="XM_065807679.1"/>
</dbReference>
<keyword evidence="4" id="KW-0675">Receptor</keyword>
<feature type="coiled-coil region" evidence="1">
    <location>
        <begin position="692"/>
        <end position="719"/>
    </location>
</feature>
<feature type="coiled-coil region" evidence="1">
    <location>
        <begin position="865"/>
        <end position="913"/>
    </location>
</feature>
<feature type="compositionally biased region" description="Low complexity" evidence="2">
    <location>
        <begin position="131"/>
        <end position="149"/>
    </location>
</feature>
<dbReference type="Proteomes" id="UP001652625">
    <property type="component" value="Chromosome 10"/>
</dbReference>
<name>A0ABM4CPH7_HYDVU</name>
<evidence type="ECO:0000313" key="4">
    <source>
        <dbReference type="RefSeq" id="XP_065663751.1"/>
    </source>
</evidence>
<feature type="coiled-coil region" evidence="1">
    <location>
        <begin position="338"/>
        <end position="393"/>
    </location>
</feature>
<feature type="region of interest" description="Disordered" evidence="2">
    <location>
        <begin position="98"/>
        <end position="154"/>
    </location>
</feature>
<feature type="region of interest" description="Disordered" evidence="2">
    <location>
        <begin position="44"/>
        <end position="83"/>
    </location>
</feature>
<feature type="coiled-coil region" evidence="1">
    <location>
        <begin position="521"/>
        <end position="641"/>
    </location>
</feature>
<accession>A0ABM4CPH7</accession>
<feature type="region of interest" description="Disordered" evidence="2">
    <location>
        <begin position="786"/>
        <end position="834"/>
    </location>
</feature>
<keyword evidence="3" id="KW-1185">Reference proteome</keyword>
<proteinExistence type="predicted"/>
<reference evidence="4" key="1">
    <citation type="submission" date="2025-08" db="UniProtKB">
        <authorList>
            <consortium name="RefSeq"/>
        </authorList>
    </citation>
    <scope>IDENTIFICATION</scope>
</reference>
<protein>
    <submittedName>
        <fullName evidence="4">Hyaluronan mediated motility receptor isoform X8</fullName>
    </submittedName>
</protein>
<evidence type="ECO:0000313" key="3">
    <source>
        <dbReference type="Proteomes" id="UP001652625"/>
    </source>
</evidence>
<dbReference type="GeneID" id="101235931"/>
<feature type="region of interest" description="Disordered" evidence="2">
    <location>
        <begin position="1"/>
        <end position="22"/>
    </location>
</feature>
<evidence type="ECO:0000256" key="1">
    <source>
        <dbReference type="SAM" id="Coils"/>
    </source>
</evidence>
<sequence length="1090" mass="126567">MALSNIYNGTLRNEKKTQLPPKNYVNPLNGLIYERLLRRKSTTVKDNAYDSSTNSDSDSESKRRRHLRRVSLNIQNNSKPLLNQKTKLIRHVHEEQMCVNGTTKSSTQQTENNADKKVSRSGSTRRKQWLSSERSSSKSQSSIDGASDSQKCSSRRNTLNKAFDQLEADKLILIDTSIIPNGNKDTQIITNSTLDKPENSTNTMSVSLDLGQSISVHIVPSPIMTQRKVSQSQKSFDPNESLPDLTEIKKANNSLDRLKRDYHLSNVEITALREILKKADLYDSLVRERMHEVLKVENSNTECINDIAERVIIEKEIVSLKEKLFASRKELDSYISFTKKMEREKRQSMSEKEELETKIQWHERRLLRFEGENKALKTERAELLNQIYELRGKSLKIKDLGRAKLLENNLLSQTESGNSKSSLIYDAESLAQERIKFSLERQRLDEENQKMLTKCTTLSAQLQHLERVVEDLKEEKDVLKIKNEKLSKQILEEQKSFQELFEFDYHSARGKLENTVMSDLIDAMKSEKAHEETRAELLQLEKKFEKLQNDHRATLEVNILKEHENLELTSKLKSITKIKEDYDKSYNELEKKYREALERIEKDTLLVEDLKAEHLYLQKEHEDVSLKLADLQHEAVNMEANQDAFKKFLDKLSMELQEKLGEDHVSKDTESEDLQEQAQIIGRQIVAHLNPTRKLQDDYEAIKQDREDLEEEVRYLKFALNSRLEIKSMQQPAMQKCDCSKQKEILKSERDEAQNKLTALENEVNRLHQDKQQLLMSFLNLQASQRSREVSKSEVNSSTDDNVTDDEDETETEYDSEEYEKSQPDSLNDSSRKSSFSDIAWKQNQVSNCKENFTFDNSEDTAICFQEMSKKNERLELERAAMLDSLCKQVERNNTLVAELDDLKNKNQTKQKSRPSSLISHSDSLNSLVSDKCSQCASSGTEIRHYLSILEQLTEDKLRLEKLNSDLEYECGMSKAEVEKLNNKLCSLDTNSIQVDSEVELRKLKKDKELLVQKIQALEQENFILEDNFKKLRDDKADILDKLHQCEEDRFGFIRTLSLITEQRETLEKELLEAKEENKLIKRKLLKANF</sequence>
<organism evidence="3 4">
    <name type="scientific">Hydra vulgaris</name>
    <name type="common">Hydra</name>
    <name type="synonym">Hydra attenuata</name>
    <dbReference type="NCBI Taxonomy" id="6087"/>
    <lineage>
        <taxon>Eukaryota</taxon>
        <taxon>Metazoa</taxon>
        <taxon>Cnidaria</taxon>
        <taxon>Hydrozoa</taxon>
        <taxon>Hydroidolina</taxon>
        <taxon>Anthoathecata</taxon>
        <taxon>Aplanulata</taxon>
        <taxon>Hydridae</taxon>
        <taxon>Hydra</taxon>
    </lineage>
</organism>
<gene>
    <name evidence="4" type="primary">LOC101235931</name>
</gene>
<feature type="compositionally biased region" description="Polar residues" evidence="2">
    <location>
        <begin position="99"/>
        <end position="112"/>
    </location>
</feature>
<feature type="compositionally biased region" description="Polar residues" evidence="2">
    <location>
        <begin position="1"/>
        <end position="11"/>
    </location>
</feature>
<feature type="compositionally biased region" description="Polar residues" evidence="2">
    <location>
        <begin position="824"/>
        <end position="834"/>
    </location>
</feature>
<evidence type="ECO:0000256" key="2">
    <source>
        <dbReference type="SAM" id="MobiDB-lite"/>
    </source>
</evidence>
<feature type="coiled-coil region" evidence="1">
    <location>
        <begin position="427"/>
        <end position="489"/>
    </location>
</feature>
<feature type="coiled-coil region" evidence="1">
    <location>
        <begin position="743"/>
        <end position="777"/>
    </location>
</feature>